<keyword evidence="1" id="KW-1133">Transmembrane helix</keyword>
<reference evidence="2 3" key="1">
    <citation type="journal article" date="2013" name="Genome Announc.">
        <title>Draft Genome Sequence of Indibacter alkaliphilus Strain LW1T, Isolated from Lonar Lake, a Haloalkaline Lake in the Buldana District of Maharashtra, India.</title>
        <authorList>
            <person name="Singh A."/>
            <person name="Kumar Jangir P."/>
            <person name="Sharma R."/>
            <person name="Singh A."/>
            <person name="Kumar Pinnaka A."/>
            <person name="Shivaji S."/>
        </authorList>
    </citation>
    <scope>NUCLEOTIDE SEQUENCE [LARGE SCALE GENOMIC DNA]</scope>
    <source>
        <strain evidence="3">CCUG 57479 / KCTC 22604 / LW1</strain>
    </source>
</reference>
<feature type="transmembrane region" description="Helical" evidence="1">
    <location>
        <begin position="18"/>
        <end position="36"/>
    </location>
</feature>
<gene>
    <name evidence="2" type="ORF">A33Q_0572</name>
</gene>
<accession>S2DKX3</accession>
<evidence type="ECO:0000313" key="2">
    <source>
        <dbReference type="EMBL" id="EOZ99567.1"/>
    </source>
</evidence>
<dbReference type="Proteomes" id="UP000006073">
    <property type="component" value="Unassembled WGS sequence"/>
</dbReference>
<organism evidence="2 3">
    <name type="scientific">Indibacter alkaliphilus (strain CCUG 57479 / KCTC 22604 / LW1)</name>
    <dbReference type="NCBI Taxonomy" id="1189612"/>
    <lineage>
        <taxon>Bacteria</taxon>
        <taxon>Pseudomonadati</taxon>
        <taxon>Bacteroidota</taxon>
        <taxon>Cytophagia</taxon>
        <taxon>Cytophagales</taxon>
        <taxon>Cyclobacteriaceae</taxon>
    </lineage>
</organism>
<name>S2DKX3_INDAL</name>
<sequence>MQKQTAFCRSKLKGRRGWILQVFKNLWVFYILLLNTEINL</sequence>
<keyword evidence="1" id="KW-0472">Membrane</keyword>
<dbReference type="AlphaFoldDB" id="S2DKX3"/>
<dbReference type="EMBL" id="ALWO02000012">
    <property type="protein sequence ID" value="EOZ99567.1"/>
    <property type="molecule type" value="Genomic_DNA"/>
</dbReference>
<evidence type="ECO:0000313" key="3">
    <source>
        <dbReference type="Proteomes" id="UP000006073"/>
    </source>
</evidence>
<keyword evidence="3" id="KW-1185">Reference proteome</keyword>
<proteinExistence type="predicted"/>
<comment type="caution">
    <text evidence="2">The sequence shown here is derived from an EMBL/GenBank/DDBJ whole genome shotgun (WGS) entry which is preliminary data.</text>
</comment>
<keyword evidence="1" id="KW-0812">Transmembrane</keyword>
<protein>
    <submittedName>
        <fullName evidence="2">Uncharacterized protein</fullName>
    </submittedName>
</protein>
<evidence type="ECO:0000256" key="1">
    <source>
        <dbReference type="SAM" id="Phobius"/>
    </source>
</evidence>